<gene>
    <name evidence="2" type="ORF">DN745_18920</name>
</gene>
<dbReference type="OrthoDB" id="9782977at2"/>
<dbReference type="Pfam" id="PF05618">
    <property type="entry name" value="Zn_protease"/>
    <property type="match status" value="1"/>
</dbReference>
<dbReference type="Gene3D" id="2.40.70.10">
    <property type="entry name" value="Acid Proteases"/>
    <property type="match status" value="1"/>
</dbReference>
<feature type="domain" description="Retropepsin-like aspartic endopeptidase" evidence="1">
    <location>
        <begin position="13"/>
        <end position="149"/>
    </location>
</feature>
<dbReference type="InterPro" id="IPR021109">
    <property type="entry name" value="Peptidase_aspartic_dom_sf"/>
</dbReference>
<evidence type="ECO:0000259" key="1">
    <source>
        <dbReference type="Pfam" id="PF05618"/>
    </source>
</evidence>
<protein>
    <submittedName>
        <fullName evidence="2">ATP-dependent zinc protease</fullName>
    </submittedName>
</protein>
<proteinExistence type="predicted"/>
<dbReference type="GO" id="GO:0006508">
    <property type="term" value="P:proteolysis"/>
    <property type="evidence" value="ECO:0007669"/>
    <property type="project" value="UniProtKB-KW"/>
</dbReference>
<organism evidence="2 3">
    <name type="scientific">Bradymonas sediminis</name>
    <dbReference type="NCBI Taxonomy" id="1548548"/>
    <lineage>
        <taxon>Bacteria</taxon>
        <taxon>Deltaproteobacteria</taxon>
        <taxon>Bradymonadales</taxon>
        <taxon>Bradymonadaceae</taxon>
        <taxon>Bradymonas</taxon>
    </lineage>
</organism>
<dbReference type="SUPFAM" id="SSF50630">
    <property type="entry name" value="Acid proteases"/>
    <property type="match status" value="1"/>
</dbReference>
<sequence>MSKRKIITSPNKIIGWREWLTLPSLGIDQIKAKVDTGARSSALHAIKITRFERDGELWVRFFVHPEQRKSTKTVACEARVHDERQVKSSVGHTQNRVVIRERVELLGESFYIDLTLTNRDAMGFRMLLGREAVRRRFLVDPGSSYLAGRPRSND</sequence>
<dbReference type="EMBL" id="CP030032">
    <property type="protein sequence ID" value="AWV91284.1"/>
    <property type="molecule type" value="Genomic_DNA"/>
</dbReference>
<dbReference type="GO" id="GO:0008233">
    <property type="term" value="F:peptidase activity"/>
    <property type="evidence" value="ECO:0007669"/>
    <property type="project" value="UniProtKB-KW"/>
</dbReference>
<keyword evidence="2" id="KW-0378">Hydrolase</keyword>
<keyword evidence="2" id="KW-0645">Protease</keyword>
<dbReference type="PANTHER" id="PTHR38037:SF1">
    <property type="entry name" value="ATP-DEPENDENT ZINC PROTEASE DOMAIN-CONTAINING PROTEIN-RELATED"/>
    <property type="match status" value="1"/>
</dbReference>
<accession>A0A2Z4FRE6</accession>
<evidence type="ECO:0000313" key="3">
    <source>
        <dbReference type="Proteomes" id="UP000249799"/>
    </source>
</evidence>
<dbReference type="RefSeq" id="WP_111337416.1">
    <property type="nucleotide sequence ID" value="NZ_CP030032.1"/>
</dbReference>
<name>A0A2Z4FRE6_9DELT</name>
<dbReference type="InterPro" id="IPR008503">
    <property type="entry name" value="Asp_endopeptidase"/>
</dbReference>
<dbReference type="Proteomes" id="UP000249799">
    <property type="component" value="Chromosome"/>
</dbReference>
<reference evidence="2 3" key="1">
    <citation type="submission" date="2018-06" db="EMBL/GenBank/DDBJ databases">
        <title>Lujinxingia sediminis gen. nov. sp. nov., a new facultative anaerobic member of the class Deltaproteobacteria, and proposal of Lujinxingaceae fam. nov.</title>
        <authorList>
            <person name="Guo L.-Y."/>
            <person name="Li C.-M."/>
            <person name="Wang S."/>
            <person name="Du Z.-J."/>
        </authorList>
    </citation>
    <scope>NUCLEOTIDE SEQUENCE [LARGE SCALE GENOMIC DNA]</scope>
    <source>
        <strain evidence="2 3">FA350</strain>
    </source>
</reference>
<evidence type="ECO:0000313" key="2">
    <source>
        <dbReference type="EMBL" id="AWV91284.1"/>
    </source>
</evidence>
<dbReference type="AlphaFoldDB" id="A0A2Z4FRE6"/>
<dbReference type="KEGG" id="bsed:DN745_18920"/>
<dbReference type="PANTHER" id="PTHR38037">
    <property type="entry name" value="ZN_PROTEASE DOMAIN-CONTAINING PROTEIN"/>
    <property type="match status" value="1"/>
</dbReference>
<keyword evidence="3" id="KW-1185">Reference proteome</keyword>